<dbReference type="InterPro" id="IPR041698">
    <property type="entry name" value="Methyltransf_25"/>
</dbReference>
<proteinExistence type="predicted"/>
<evidence type="ECO:0000256" key="1">
    <source>
        <dbReference type="ARBA" id="ARBA00022603"/>
    </source>
</evidence>
<evidence type="ECO:0000256" key="2">
    <source>
        <dbReference type="ARBA" id="ARBA00022679"/>
    </source>
</evidence>
<protein>
    <submittedName>
        <fullName evidence="5">Methyltransferase</fullName>
    </submittedName>
</protein>
<keyword evidence="2" id="KW-0808">Transferase</keyword>
<dbReference type="GO" id="GO:0032259">
    <property type="term" value="P:methylation"/>
    <property type="evidence" value="ECO:0007669"/>
    <property type="project" value="UniProtKB-KW"/>
</dbReference>
<accession>A0A919WJP0</accession>
<dbReference type="CDD" id="cd02440">
    <property type="entry name" value="AdoMet_MTases"/>
    <property type="match status" value="1"/>
</dbReference>
<organism evidence="5 6">
    <name type="scientific">Robertmurraya siralis</name>
    <dbReference type="NCBI Taxonomy" id="77777"/>
    <lineage>
        <taxon>Bacteria</taxon>
        <taxon>Bacillati</taxon>
        <taxon>Bacillota</taxon>
        <taxon>Bacilli</taxon>
        <taxon>Bacillales</taxon>
        <taxon>Bacillaceae</taxon>
        <taxon>Robertmurraya</taxon>
    </lineage>
</organism>
<keyword evidence="3" id="KW-0949">S-adenosyl-L-methionine</keyword>
<dbReference type="PANTHER" id="PTHR43464">
    <property type="entry name" value="METHYLTRANSFERASE"/>
    <property type="match status" value="1"/>
</dbReference>
<dbReference type="Proteomes" id="UP000682111">
    <property type="component" value="Unassembled WGS sequence"/>
</dbReference>
<gene>
    <name evidence="5" type="ORF">J27TS8_32890</name>
</gene>
<dbReference type="AlphaFoldDB" id="A0A919WJP0"/>
<feature type="domain" description="Methyltransferase" evidence="4">
    <location>
        <begin position="26"/>
        <end position="118"/>
    </location>
</feature>
<dbReference type="EMBL" id="BORC01000005">
    <property type="protein sequence ID" value="GIN63296.1"/>
    <property type="molecule type" value="Genomic_DNA"/>
</dbReference>
<evidence type="ECO:0000313" key="6">
    <source>
        <dbReference type="Proteomes" id="UP000682111"/>
    </source>
</evidence>
<evidence type="ECO:0000256" key="3">
    <source>
        <dbReference type="ARBA" id="ARBA00022691"/>
    </source>
</evidence>
<evidence type="ECO:0000313" key="5">
    <source>
        <dbReference type="EMBL" id="GIN63296.1"/>
    </source>
</evidence>
<evidence type="ECO:0000259" key="4">
    <source>
        <dbReference type="Pfam" id="PF13649"/>
    </source>
</evidence>
<dbReference type="GO" id="GO:0008168">
    <property type="term" value="F:methyltransferase activity"/>
    <property type="evidence" value="ECO:0007669"/>
    <property type="project" value="UniProtKB-KW"/>
</dbReference>
<keyword evidence="1 5" id="KW-0489">Methyltransferase</keyword>
<dbReference type="PANTHER" id="PTHR43464:SF19">
    <property type="entry name" value="UBIQUINONE BIOSYNTHESIS O-METHYLTRANSFERASE, MITOCHONDRIAL"/>
    <property type="match status" value="1"/>
</dbReference>
<dbReference type="Pfam" id="PF13649">
    <property type="entry name" value="Methyltransf_25"/>
    <property type="match status" value="1"/>
</dbReference>
<dbReference type="SUPFAM" id="SSF53335">
    <property type="entry name" value="S-adenosyl-L-methionine-dependent methyltransferases"/>
    <property type="match status" value="1"/>
</dbReference>
<reference evidence="5" key="1">
    <citation type="submission" date="2021-03" db="EMBL/GenBank/DDBJ databases">
        <title>Antimicrobial resistance genes in bacteria isolated from Japanese honey, and their potential for conferring macrolide and lincosamide resistance in the American foulbrood pathogen Paenibacillus larvae.</title>
        <authorList>
            <person name="Okamoto M."/>
            <person name="Kumagai M."/>
            <person name="Kanamori H."/>
            <person name="Takamatsu D."/>
        </authorList>
    </citation>
    <scope>NUCLEOTIDE SEQUENCE</scope>
    <source>
        <strain evidence="5">J27TS8</strain>
    </source>
</reference>
<sequence>MDSYWNHNVAFHDLLVADVKKRGGRVLDIGCGEGLLIQRLMPFATHVVGIDPDEEAITRAQKRLGQTSNVTLINKDFLTLPVPDQDERFDTITCVATLHHMELRTALLKMRKFLAPGGRLLIVGLSANKTILDFLISGLLVIPIRLMDRLHGGVKHVGVKIASPKESLSEIRQVTCEVLPNAKIQRRFYYRYLLIWDQEMEN</sequence>
<keyword evidence="6" id="KW-1185">Reference proteome</keyword>
<dbReference type="InterPro" id="IPR029063">
    <property type="entry name" value="SAM-dependent_MTases_sf"/>
</dbReference>
<comment type="caution">
    <text evidence="5">The sequence shown here is derived from an EMBL/GenBank/DDBJ whole genome shotgun (WGS) entry which is preliminary data.</text>
</comment>
<name>A0A919WJP0_9BACI</name>
<dbReference type="Gene3D" id="3.40.50.150">
    <property type="entry name" value="Vaccinia Virus protein VP39"/>
    <property type="match status" value="1"/>
</dbReference>